<evidence type="ECO:0000256" key="1">
    <source>
        <dbReference type="ARBA" id="ARBA00038310"/>
    </source>
</evidence>
<dbReference type="GO" id="GO:0016787">
    <property type="term" value="F:hydrolase activity"/>
    <property type="evidence" value="ECO:0007669"/>
    <property type="project" value="UniProtKB-KW"/>
</dbReference>
<dbReference type="InterPro" id="IPR052350">
    <property type="entry name" value="Metallo-dep_Lactonases"/>
</dbReference>
<dbReference type="Gene3D" id="3.20.20.140">
    <property type="entry name" value="Metal-dependent hydrolases"/>
    <property type="match status" value="1"/>
</dbReference>
<dbReference type="Proteomes" id="UP000253918">
    <property type="component" value="Unassembled WGS sequence"/>
</dbReference>
<comment type="similarity">
    <text evidence="1">Belongs to the metallo-dependent hydrolases superfamily.</text>
</comment>
<sequence>MIPFVDAHIHLWELSRLRYAWLSPPFADDGPNGSVEAIARDYAPTDYRADLAKWNMVGAVHVDAGADAAHALLETEWLEGLAEETGLPTGLVAYAALDGADAADVLARQAAHGRVKGIRQIVNWHPHPQRTYGPRDVTRDEAWAAGYALLGRHRLSFDLQCYPGQMPGLVPLLERHPEVPVIVNHLGMPVLSDADGVADWRRGMAALAALPHVAVKLSGFGFLKRNWQAADILPFLAETVDLFGTNRCLFASDVPTDKLFASVDQTMETLGRFAAGFSEDEQRDLWGRNANRLYRLGLDL</sequence>
<accession>A0A369W1R8</accession>
<dbReference type="InterPro" id="IPR006680">
    <property type="entry name" value="Amidohydro-rel"/>
</dbReference>
<dbReference type="EMBL" id="QQNB01000001">
    <property type="protein sequence ID" value="RDE07222.1"/>
    <property type="molecule type" value="Genomic_DNA"/>
</dbReference>
<dbReference type="SUPFAM" id="SSF51556">
    <property type="entry name" value="Metallo-dependent hydrolases"/>
    <property type="match status" value="1"/>
</dbReference>
<evidence type="ECO:0000259" key="2">
    <source>
        <dbReference type="Pfam" id="PF04909"/>
    </source>
</evidence>
<proteinExistence type="inferred from homology"/>
<evidence type="ECO:0000313" key="4">
    <source>
        <dbReference type="Proteomes" id="UP000253918"/>
    </source>
</evidence>
<dbReference type="InterPro" id="IPR032466">
    <property type="entry name" value="Metal_Hydrolase"/>
</dbReference>
<feature type="domain" description="Amidohydrolase-related" evidence="2">
    <location>
        <begin position="5"/>
        <end position="296"/>
    </location>
</feature>
<comment type="caution">
    <text evidence="3">The sequence shown here is derived from an EMBL/GenBank/DDBJ whole genome shotgun (WGS) entry which is preliminary data.</text>
</comment>
<dbReference type="OrthoDB" id="9787654at2"/>
<dbReference type="Pfam" id="PF04909">
    <property type="entry name" value="Amidohydro_2"/>
    <property type="match status" value="1"/>
</dbReference>
<protein>
    <submittedName>
        <fullName evidence="3">Amidohydrolase</fullName>
    </submittedName>
</protein>
<name>A0A369W1R8_9SPHN</name>
<keyword evidence="4" id="KW-1185">Reference proteome</keyword>
<organism evidence="3 4">
    <name type="scientific">Sphingomonas aracearum</name>
    <dbReference type="NCBI Taxonomy" id="2283317"/>
    <lineage>
        <taxon>Bacteria</taxon>
        <taxon>Pseudomonadati</taxon>
        <taxon>Pseudomonadota</taxon>
        <taxon>Alphaproteobacteria</taxon>
        <taxon>Sphingomonadales</taxon>
        <taxon>Sphingomonadaceae</taxon>
        <taxon>Sphingomonas</taxon>
    </lineage>
</organism>
<dbReference type="AlphaFoldDB" id="A0A369W1R8"/>
<gene>
    <name evidence="3" type="ORF">DVW87_06205</name>
</gene>
<dbReference type="PANTHER" id="PTHR43569:SF1">
    <property type="entry name" value="BLL3371 PROTEIN"/>
    <property type="match status" value="1"/>
</dbReference>
<evidence type="ECO:0000313" key="3">
    <source>
        <dbReference type="EMBL" id="RDE07222.1"/>
    </source>
</evidence>
<reference evidence="3 4" key="1">
    <citation type="submission" date="2018-07" db="EMBL/GenBank/DDBJ databases">
        <title>a novel species of Sphingomonas isolated from the rhizosphere soil of Araceae plant.</title>
        <authorList>
            <person name="Zhiyong W."/>
            <person name="Qinglan Z."/>
            <person name="Zhiwei F."/>
            <person name="Ding X."/>
            <person name="Gejiao W."/>
            <person name="Shixue Z."/>
        </authorList>
    </citation>
    <scope>NUCLEOTIDE SEQUENCE [LARGE SCALE GENOMIC DNA]</scope>
    <source>
        <strain evidence="3 4">WZY 27</strain>
    </source>
</reference>
<dbReference type="RefSeq" id="WP_114686802.1">
    <property type="nucleotide sequence ID" value="NZ_QQNB01000001.1"/>
</dbReference>
<dbReference type="PANTHER" id="PTHR43569">
    <property type="entry name" value="AMIDOHYDROLASE"/>
    <property type="match status" value="1"/>
</dbReference>
<keyword evidence="3" id="KW-0378">Hydrolase</keyword>